<dbReference type="InterPro" id="IPR000547">
    <property type="entry name" value="Clathrin_H-chain/VPS_repeat"/>
</dbReference>
<evidence type="ECO:0000313" key="14">
    <source>
        <dbReference type="EMBL" id="CAK0852134.1"/>
    </source>
</evidence>
<evidence type="ECO:0000259" key="13">
    <source>
        <dbReference type="Pfam" id="PF23341"/>
    </source>
</evidence>
<feature type="region of interest" description="Disordered" evidence="11">
    <location>
        <begin position="861"/>
        <end position="932"/>
    </location>
</feature>
<evidence type="ECO:0000256" key="10">
    <source>
        <dbReference type="SAM" id="Coils"/>
    </source>
</evidence>
<dbReference type="PROSITE" id="PS50236">
    <property type="entry name" value="CHCR"/>
    <property type="match status" value="1"/>
</dbReference>
<protein>
    <recommendedName>
        <fullName evidence="16">Vacuolar protein sorting-associated protein 11 homolog</fullName>
    </recommendedName>
</protein>
<keyword evidence="3" id="KW-0479">Metal-binding</keyword>
<dbReference type="PANTHER" id="PTHR23323:SF24">
    <property type="entry name" value="VACUOLAR PROTEIN SORTING-ASSOCIATED PROTEIN 11 HOMOLOG"/>
    <property type="match status" value="1"/>
</dbReference>
<dbReference type="CDD" id="cd16688">
    <property type="entry name" value="RING-H2_Vps11"/>
    <property type="match status" value="1"/>
</dbReference>
<sequence>GGIAPSAAGPTLARAAPWLRRMQKLRRLNFFDRHVVKSEGADLHVGVQKLSIACAAGGPDHLWLGSRSGEVRRLDRHFSLSQPVSTYDKELLDLKVARGGQRLVALGNDLAATGACKLKVFDAGREELVLLNSLRVFPARAQEHRASCFATTSGLTVLAVGVDTGVVYLFKGRDLSQDKPFPTVLGGEGGPPITGLQFLEQGSRTVLFACSMTAVRCWAVQSDADSEVRLLSEEGNMSAMPLEGEKMLLTRFGPYFVAVTAEGAPGGLGGTVASSPSAMPKQNVVVCRDCMSAQNRTSMRFIAYTGQFTDIIHVTEGMGSIFVLSRGGADGNTLLFELREKALPEQLDILLKKRMFEWAAEVAIQGGSPGETVADIYRQHGDALFEKRAYDQALVVYAKTIGLGLPLEPSYVVERYLDAQRIGHVARYLKALHKEKLAEREHTALLLKCYTKLKDFSALEEFLETTPPSQYDPGTAIEVLEGAGYYGLAADIAQKAGRHEEFVQISLEHFKGYAQTVDFLRTLRKKEAGKILLQHGRLLMRHAPEQTVEVVRDVCGLGDGGPRAEGSEDDPPPPVDELLPVFVDSQPQLELFLRGILLASGSCPLPHAEAERLFPTLLELMVRAHRDERDEDRRQKLHAEVMRLVRQYPSEEALVSTLMTCQTFSFVDGFFYAAEKLGRFQLLMSWCFERRDAKRLLEVCKRCGSVDQSLWVQALSFLGSDEGDHTEEIGEVLRHVEESDLMPLLMVIETLQRSPHTTVGAVRPYLQGQFRRLVESVETSRGRAKQDRQEIARMQQEIGELRTRAQVFQNTRCFQCGLSLEVPAVHFFCGHSYHSYCVPADGGCPKCASEALPKIALKDQREAQASNRTSSSSCRGAGARAACRPSPSGASSAPSTRPEPARASGGAAGTPEGGRAGVERGAATRHPRARHS</sequence>
<evidence type="ECO:0000256" key="2">
    <source>
        <dbReference type="ARBA" id="ARBA00022448"/>
    </source>
</evidence>
<dbReference type="Proteomes" id="UP001189429">
    <property type="component" value="Unassembled WGS sequence"/>
</dbReference>
<keyword evidence="6" id="KW-0653">Protein transport</keyword>
<dbReference type="InterPro" id="IPR001841">
    <property type="entry name" value="Znf_RING"/>
</dbReference>
<evidence type="ECO:0008006" key="16">
    <source>
        <dbReference type="Google" id="ProtNLM"/>
    </source>
</evidence>
<dbReference type="Pfam" id="PF17122">
    <property type="entry name" value="zf-C3H2C3"/>
    <property type="match status" value="1"/>
</dbReference>
<feature type="repeat" description="CHCR" evidence="9">
    <location>
        <begin position="400"/>
        <end position="545"/>
    </location>
</feature>
<feature type="compositionally biased region" description="Low complexity" evidence="11">
    <location>
        <begin position="870"/>
        <end position="898"/>
    </location>
</feature>
<evidence type="ECO:0000256" key="3">
    <source>
        <dbReference type="ARBA" id="ARBA00022723"/>
    </source>
</evidence>
<evidence type="ECO:0000256" key="9">
    <source>
        <dbReference type="PROSITE-ProRule" id="PRU01006"/>
    </source>
</evidence>
<proteinExistence type="inferred from homology"/>
<keyword evidence="15" id="KW-1185">Reference proteome</keyword>
<evidence type="ECO:0000259" key="12">
    <source>
        <dbReference type="Pfam" id="PF17122"/>
    </source>
</evidence>
<feature type="compositionally biased region" description="Basic residues" evidence="11">
    <location>
        <begin position="923"/>
        <end position="932"/>
    </location>
</feature>
<comment type="caution">
    <text evidence="14">The sequence shown here is derived from an EMBL/GenBank/DDBJ whole genome shotgun (WGS) entry which is preliminary data.</text>
</comment>
<dbReference type="SUPFAM" id="SSF50978">
    <property type="entry name" value="WD40 repeat-like"/>
    <property type="match status" value="1"/>
</dbReference>
<dbReference type="InterPro" id="IPR057308">
    <property type="entry name" value="CHCR_PEP5_VPS11"/>
</dbReference>
<dbReference type="InterPro" id="IPR036322">
    <property type="entry name" value="WD40_repeat_dom_sf"/>
</dbReference>
<comment type="similarity">
    <text evidence="1">Belongs to the VPS11 family.</text>
</comment>
<keyword evidence="5" id="KW-0862">Zinc</keyword>
<dbReference type="Pfam" id="PF23356">
    <property type="entry name" value="TPR_PEP5_VPS11"/>
    <property type="match status" value="1"/>
</dbReference>
<keyword evidence="4" id="KW-0863">Zinc-finger</keyword>
<keyword evidence="10" id="KW-0175">Coiled coil</keyword>
<keyword evidence="7" id="KW-0472">Membrane</keyword>
<gene>
    <name evidence="14" type="ORF">PCOR1329_LOCUS44085</name>
</gene>
<keyword evidence="2" id="KW-0813">Transport</keyword>
<feature type="domain" description="PEP5/VPS11 N-terminal" evidence="13">
    <location>
        <begin position="26"/>
        <end position="235"/>
    </location>
</feature>
<name>A0ABN9U3K9_9DINO</name>
<evidence type="ECO:0000256" key="1">
    <source>
        <dbReference type="ARBA" id="ARBA00007070"/>
    </source>
</evidence>
<dbReference type="InterPro" id="IPR057307">
    <property type="entry name" value="PEP5_VPS11_N"/>
</dbReference>
<feature type="non-terminal residue" evidence="14">
    <location>
        <position position="1"/>
    </location>
</feature>
<feature type="compositionally biased region" description="Gly residues" evidence="11">
    <location>
        <begin position="906"/>
        <end position="916"/>
    </location>
</feature>
<feature type="domain" description="RING-type" evidence="12">
    <location>
        <begin position="813"/>
        <end position="847"/>
    </location>
</feature>
<evidence type="ECO:0000256" key="4">
    <source>
        <dbReference type="ARBA" id="ARBA00022771"/>
    </source>
</evidence>
<evidence type="ECO:0000256" key="5">
    <source>
        <dbReference type="ARBA" id="ARBA00022833"/>
    </source>
</evidence>
<accession>A0ABN9U3K9</accession>
<organism evidence="14 15">
    <name type="scientific">Prorocentrum cordatum</name>
    <dbReference type="NCBI Taxonomy" id="2364126"/>
    <lineage>
        <taxon>Eukaryota</taxon>
        <taxon>Sar</taxon>
        <taxon>Alveolata</taxon>
        <taxon>Dinophyceae</taxon>
        <taxon>Prorocentrales</taxon>
        <taxon>Prorocentraceae</taxon>
        <taxon>Prorocentrum</taxon>
    </lineage>
</organism>
<dbReference type="Pfam" id="PF23341">
    <property type="entry name" value="PEP5_VPS11_N"/>
    <property type="match status" value="1"/>
</dbReference>
<comment type="subcellular location">
    <subcellularLocation>
        <location evidence="8">Endomembrane system</location>
        <topology evidence="8">Peripheral membrane protein</topology>
        <orientation evidence="8">Cytoplasmic side</orientation>
    </subcellularLocation>
</comment>
<evidence type="ECO:0000256" key="7">
    <source>
        <dbReference type="ARBA" id="ARBA00023136"/>
    </source>
</evidence>
<reference evidence="14" key="1">
    <citation type="submission" date="2023-10" db="EMBL/GenBank/DDBJ databases">
        <authorList>
            <person name="Chen Y."/>
            <person name="Shah S."/>
            <person name="Dougan E. K."/>
            <person name="Thang M."/>
            <person name="Chan C."/>
        </authorList>
    </citation>
    <scope>NUCLEOTIDE SEQUENCE [LARGE SCALE GENOMIC DNA]</scope>
</reference>
<feature type="coiled-coil region" evidence="10">
    <location>
        <begin position="777"/>
        <end position="811"/>
    </location>
</feature>
<feature type="non-terminal residue" evidence="14">
    <location>
        <position position="932"/>
    </location>
</feature>
<dbReference type="EMBL" id="CAUYUJ010015295">
    <property type="protein sequence ID" value="CAK0852134.1"/>
    <property type="molecule type" value="Genomic_DNA"/>
</dbReference>
<evidence type="ECO:0000256" key="6">
    <source>
        <dbReference type="ARBA" id="ARBA00022927"/>
    </source>
</evidence>
<evidence type="ECO:0000313" key="15">
    <source>
        <dbReference type="Proteomes" id="UP001189429"/>
    </source>
</evidence>
<evidence type="ECO:0000256" key="8">
    <source>
        <dbReference type="ARBA" id="ARBA00029433"/>
    </source>
</evidence>
<evidence type="ECO:0000256" key="11">
    <source>
        <dbReference type="SAM" id="MobiDB-lite"/>
    </source>
</evidence>
<dbReference type="PANTHER" id="PTHR23323">
    <property type="entry name" value="VACUOLAR PROTEIN SORTING-ASSOCIATED PROTEIN"/>
    <property type="match status" value="1"/>
</dbReference>